<dbReference type="PANTHER" id="PTHR43320">
    <property type="entry name" value="SUGAR KINASE"/>
    <property type="match status" value="1"/>
</dbReference>
<dbReference type="PANTHER" id="PTHR43320:SF2">
    <property type="entry name" value="2-DEHYDRO-3-DEOXYGLUCONOKINASE_2-DEHYDRO-3-DEOXYGALACTONOKINASE"/>
    <property type="match status" value="1"/>
</dbReference>
<dbReference type="InterPro" id="IPR029056">
    <property type="entry name" value="Ribokinase-like"/>
</dbReference>
<protein>
    <submittedName>
        <fullName evidence="5">2-dehydro-3-deoxygluconokinase</fullName>
        <ecNumber evidence="5">2.7.1.45</ecNumber>
    </submittedName>
</protein>
<name>A0A5C5XW74_9BACT</name>
<evidence type="ECO:0000313" key="5">
    <source>
        <dbReference type="EMBL" id="TWT66781.1"/>
    </source>
</evidence>
<keyword evidence="3 5" id="KW-0418">Kinase</keyword>
<evidence type="ECO:0000256" key="3">
    <source>
        <dbReference type="ARBA" id="ARBA00022777"/>
    </source>
</evidence>
<evidence type="ECO:0000256" key="2">
    <source>
        <dbReference type="ARBA" id="ARBA00022679"/>
    </source>
</evidence>
<comment type="caution">
    <text evidence="5">The sequence shown here is derived from an EMBL/GenBank/DDBJ whole genome shotgun (WGS) entry which is preliminary data.</text>
</comment>
<dbReference type="Proteomes" id="UP000318478">
    <property type="component" value="Unassembled WGS sequence"/>
</dbReference>
<reference evidence="5 6" key="1">
    <citation type="submission" date="2019-02" db="EMBL/GenBank/DDBJ databases">
        <title>Deep-cultivation of Planctomycetes and their phenomic and genomic characterization uncovers novel biology.</title>
        <authorList>
            <person name="Wiegand S."/>
            <person name="Jogler M."/>
            <person name="Boedeker C."/>
            <person name="Pinto D."/>
            <person name="Vollmers J."/>
            <person name="Rivas-Marin E."/>
            <person name="Kohn T."/>
            <person name="Peeters S.H."/>
            <person name="Heuer A."/>
            <person name="Rast P."/>
            <person name="Oberbeckmann S."/>
            <person name="Bunk B."/>
            <person name="Jeske O."/>
            <person name="Meyerdierks A."/>
            <person name="Storesund J.E."/>
            <person name="Kallscheuer N."/>
            <person name="Luecker S."/>
            <person name="Lage O.M."/>
            <person name="Pohl T."/>
            <person name="Merkel B.J."/>
            <person name="Hornburger P."/>
            <person name="Mueller R.-W."/>
            <person name="Bruemmer F."/>
            <person name="Labrenz M."/>
            <person name="Spormann A.M."/>
            <person name="Op Den Camp H."/>
            <person name="Overmann J."/>
            <person name="Amann R."/>
            <person name="Jetten M.S.M."/>
            <person name="Mascher T."/>
            <person name="Medema M.H."/>
            <person name="Devos D.P."/>
            <person name="Kaster A.-K."/>
            <person name="Ovreas L."/>
            <person name="Rohde M."/>
            <person name="Galperin M.Y."/>
            <person name="Jogler C."/>
        </authorList>
    </citation>
    <scope>NUCLEOTIDE SEQUENCE [LARGE SCALE GENOMIC DNA]</scope>
    <source>
        <strain evidence="5 6">Pla123a</strain>
    </source>
</reference>
<dbReference type="AlphaFoldDB" id="A0A5C5XW74"/>
<evidence type="ECO:0000259" key="4">
    <source>
        <dbReference type="Pfam" id="PF00294"/>
    </source>
</evidence>
<dbReference type="InterPro" id="IPR052700">
    <property type="entry name" value="Carb_kinase_PfkB-like"/>
</dbReference>
<evidence type="ECO:0000256" key="1">
    <source>
        <dbReference type="ARBA" id="ARBA00010688"/>
    </source>
</evidence>
<dbReference type="Gene3D" id="3.40.1190.20">
    <property type="match status" value="1"/>
</dbReference>
<organism evidence="5 6">
    <name type="scientific">Posidoniimonas polymericola</name>
    <dbReference type="NCBI Taxonomy" id="2528002"/>
    <lineage>
        <taxon>Bacteria</taxon>
        <taxon>Pseudomonadati</taxon>
        <taxon>Planctomycetota</taxon>
        <taxon>Planctomycetia</taxon>
        <taxon>Pirellulales</taxon>
        <taxon>Lacipirellulaceae</taxon>
        <taxon>Posidoniimonas</taxon>
    </lineage>
</organism>
<keyword evidence="2 5" id="KW-0808">Transferase</keyword>
<evidence type="ECO:0000313" key="6">
    <source>
        <dbReference type="Proteomes" id="UP000318478"/>
    </source>
</evidence>
<dbReference type="OrthoDB" id="9813569at2"/>
<dbReference type="RefSeq" id="WP_146591109.1">
    <property type="nucleotide sequence ID" value="NZ_SJPO01000014.1"/>
</dbReference>
<feature type="domain" description="Carbohydrate kinase PfkB" evidence="4">
    <location>
        <begin position="35"/>
        <end position="344"/>
    </location>
</feature>
<dbReference type="CDD" id="cd01166">
    <property type="entry name" value="KdgK"/>
    <property type="match status" value="1"/>
</dbReference>
<dbReference type="EMBL" id="SJPO01000014">
    <property type="protein sequence ID" value="TWT66781.1"/>
    <property type="molecule type" value="Genomic_DNA"/>
</dbReference>
<comment type="similarity">
    <text evidence="1">Belongs to the carbohydrate kinase PfkB family.</text>
</comment>
<accession>A0A5C5XW74</accession>
<keyword evidence="6" id="KW-1185">Reference proteome</keyword>
<dbReference type="InterPro" id="IPR011611">
    <property type="entry name" value="PfkB_dom"/>
</dbReference>
<proteinExistence type="inferred from homology"/>
<dbReference type="GO" id="GO:0008673">
    <property type="term" value="F:2-dehydro-3-deoxygluconokinase activity"/>
    <property type="evidence" value="ECO:0007669"/>
    <property type="project" value="UniProtKB-EC"/>
</dbReference>
<dbReference type="SUPFAM" id="SSF53613">
    <property type="entry name" value="Ribokinase-like"/>
    <property type="match status" value="1"/>
</dbReference>
<gene>
    <name evidence="5" type="primary">kdgK_2</name>
    <name evidence="5" type="ORF">Pla123a_44790</name>
</gene>
<dbReference type="EC" id="2.7.1.45" evidence="5"/>
<sequence>MSGLSVRTDDCELDFVSLGALVHRLDPGITPFRKATNFSVHVSGGEYNCAANLASCFGLKTGIVTAMVDNGVGELIQTQVRQMGVRPFYKHFQHDGVRGPNMATVYSDRGHGARAPVVFYNRANEAAAMLKPGDIDWDEVFDKSKGGGVRWFHSGGIYAALGEQTSDLIVEGVTKAKESGAIASFDLNYRAKLWKTLPGGEEHGIEMNREIAKHLDVLIGNEEDLQKGLGLKGQDVEKKGKLDPNAFFGMIEQVKAEYPNIKMVATTLREVHSTSRHSWSAVLWLEGEKYTCPTMELDVIDRIGGGDGFASGLIYGMLSGQEPEQALRLGWAHGALLTTYPGDVSQACLAEVEALAEGGSARVQR</sequence>
<dbReference type="Pfam" id="PF00294">
    <property type="entry name" value="PfkB"/>
    <property type="match status" value="1"/>
</dbReference>